<name>A0A840UFK5_9GAMM</name>
<evidence type="ECO:0008006" key="7">
    <source>
        <dbReference type="Google" id="ProtNLM"/>
    </source>
</evidence>
<dbReference type="AlphaFoldDB" id="A0A840UFK5"/>
<comment type="similarity">
    <text evidence="1">Belongs to the phage antitermination Q type 1 family.</text>
</comment>
<sequence length="113" mass="12134">MLSDTQQRLSAWGHWVRAGGLDLGVKGVNLAVGSSVAMPVCPDDEALSVDRAIAQLKRRDHMMGQIVTMAYLSQFSLARIARESGVGSRERARYLLGAGEAWIDAALDFGSAT</sequence>
<dbReference type="Pfam" id="PF06530">
    <property type="entry name" value="Phage_antitermQ"/>
    <property type="match status" value="1"/>
</dbReference>
<keyword evidence="2" id="KW-0805">Transcription regulation</keyword>
<dbReference type="GO" id="GO:0003677">
    <property type="term" value="F:DNA binding"/>
    <property type="evidence" value="ECO:0007669"/>
    <property type="project" value="UniProtKB-KW"/>
</dbReference>
<gene>
    <name evidence="5" type="ORF">HNR38_001664</name>
</gene>
<dbReference type="RefSeq" id="WP_183702087.1">
    <property type="nucleotide sequence ID" value="NZ_JACHFE010000004.1"/>
</dbReference>
<evidence type="ECO:0000313" key="6">
    <source>
        <dbReference type="Proteomes" id="UP000591735"/>
    </source>
</evidence>
<evidence type="ECO:0000256" key="3">
    <source>
        <dbReference type="ARBA" id="ARBA00023125"/>
    </source>
</evidence>
<reference evidence="5 6" key="1">
    <citation type="submission" date="2020-08" db="EMBL/GenBank/DDBJ databases">
        <title>Genomic Encyclopedia of Type Strains, Phase IV (KMG-IV): sequencing the most valuable type-strain genomes for metagenomic binning, comparative biology and taxonomic classification.</title>
        <authorList>
            <person name="Goeker M."/>
        </authorList>
    </citation>
    <scope>NUCLEOTIDE SEQUENCE [LARGE SCALE GENOMIC DNA]</scope>
    <source>
        <strain evidence="5 6">DSM 22359</strain>
    </source>
</reference>
<dbReference type="Proteomes" id="UP000591735">
    <property type="component" value="Unassembled WGS sequence"/>
</dbReference>
<protein>
    <recommendedName>
        <fullName evidence="7">Antitermination protein Q</fullName>
    </recommendedName>
</protein>
<accession>A0A840UFK5</accession>
<organism evidence="5 6">
    <name type="scientific">Marinobacter oulmenensis</name>
    <dbReference type="NCBI Taxonomy" id="643747"/>
    <lineage>
        <taxon>Bacteria</taxon>
        <taxon>Pseudomonadati</taxon>
        <taxon>Pseudomonadota</taxon>
        <taxon>Gammaproteobacteria</taxon>
        <taxon>Pseudomonadales</taxon>
        <taxon>Marinobacteraceae</taxon>
        <taxon>Marinobacter</taxon>
    </lineage>
</organism>
<evidence type="ECO:0000313" key="5">
    <source>
        <dbReference type="EMBL" id="MBB5321175.1"/>
    </source>
</evidence>
<evidence type="ECO:0000256" key="2">
    <source>
        <dbReference type="ARBA" id="ARBA00023015"/>
    </source>
</evidence>
<keyword evidence="6" id="KW-1185">Reference proteome</keyword>
<comment type="caution">
    <text evidence="5">The sequence shown here is derived from an EMBL/GenBank/DDBJ whole genome shotgun (WGS) entry which is preliminary data.</text>
</comment>
<dbReference type="InterPro" id="IPR010534">
    <property type="entry name" value="Phage_933W_GpQ"/>
</dbReference>
<proteinExistence type="inferred from homology"/>
<dbReference type="GO" id="GO:0060567">
    <property type="term" value="P:negative regulation of termination of DNA-templated transcription"/>
    <property type="evidence" value="ECO:0007669"/>
    <property type="project" value="InterPro"/>
</dbReference>
<dbReference type="EMBL" id="JACHFE010000004">
    <property type="protein sequence ID" value="MBB5321175.1"/>
    <property type="molecule type" value="Genomic_DNA"/>
</dbReference>
<keyword evidence="4" id="KW-0804">Transcription</keyword>
<evidence type="ECO:0000256" key="4">
    <source>
        <dbReference type="ARBA" id="ARBA00023163"/>
    </source>
</evidence>
<keyword evidence="3" id="KW-0238">DNA-binding</keyword>
<evidence type="ECO:0000256" key="1">
    <source>
        <dbReference type="ARBA" id="ARBA00010234"/>
    </source>
</evidence>